<dbReference type="InterPro" id="IPR053156">
    <property type="entry name" value="T6SS_TssM-like"/>
</dbReference>
<proteinExistence type="predicted"/>
<dbReference type="AlphaFoldDB" id="A0A0W0Z9G3"/>
<dbReference type="Pfam" id="PF14331">
    <property type="entry name" value="IcmF-related_N"/>
    <property type="match status" value="1"/>
</dbReference>
<keyword evidence="1" id="KW-0812">Transmembrane</keyword>
<dbReference type="STRING" id="452.Lspi_0441"/>
<organism evidence="3 4">
    <name type="scientific">Legionella spiritensis</name>
    <dbReference type="NCBI Taxonomy" id="452"/>
    <lineage>
        <taxon>Bacteria</taxon>
        <taxon>Pseudomonadati</taxon>
        <taxon>Pseudomonadota</taxon>
        <taxon>Gammaproteobacteria</taxon>
        <taxon>Legionellales</taxon>
        <taxon>Legionellaceae</taxon>
        <taxon>Legionella</taxon>
    </lineage>
</organism>
<keyword evidence="1" id="KW-1133">Transmembrane helix</keyword>
<dbReference type="EMBL" id="LNYX01000005">
    <property type="protein sequence ID" value="KTD65729.1"/>
    <property type="molecule type" value="Genomic_DNA"/>
</dbReference>
<name>A0A0W0Z9G3_LEGSP</name>
<evidence type="ECO:0000313" key="4">
    <source>
        <dbReference type="Proteomes" id="UP000054877"/>
    </source>
</evidence>
<accession>A0A0W0Z9G3</accession>
<dbReference type="PANTHER" id="PTHR36153">
    <property type="entry name" value="INNER MEMBRANE PROTEIN-RELATED"/>
    <property type="match status" value="1"/>
</dbReference>
<dbReference type="PATRIC" id="fig|452.5.peg.481"/>
<dbReference type="OrthoDB" id="9758229at2"/>
<gene>
    <name evidence="3" type="ORF">Lspi_0441</name>
</gene>
<feature type="transmembrane region" description="Helical" evidence="1">
    <location>
        <begin position="381"/>
        <end position="404"/>
    </location>
</feature>
<comment type="caution">
    <text evidence="3">The sequence shown here is derived from an EMBL/GenBank/DDBJ whole genome shotgun (WGS) entry which is preliminary data.</text>
</comment>
<feature type="domain" description="Type VI secretion system component TssM1 N-terminal" evidence="2">
    <location>
        <begin position="172"/>
        <end position="350"/>
    </location>
</feature>
<dbReference type="RefSeq" id="WP_082642710.1">
    <property type="nucleotide sequence ID" value="NZ_CAAAII010000003.1"/>
</dbReference>
<keyword evidence="1" id="KW-0472">Membrane</keyword>
<dbReference type="PANTHER" id="PTHR36153:SF1">
    <property type="entry name" value="TYPE VI SECRETION SYSTEM COMPONENT TSSM1"/>
    <property type="match status" value="1"/>
</dbReference>
<protein>
    <recommendedName>
        <fullName evidence="2">Type VI secretion system component TssM1 N-terminal domain-containing protein</fullName>
    </recommendedName>
</protein>
<dbReference type="Proteomes" id="UP000054877">
    <property type="component" value="Unassembled WGS sequence"/>
</dbReference>
<evidence type="ECO:0000313" key="3">
    <source>
        <dbReference type="EMBL" id="KTD65729.1"/>
    </source>
</evidence>
<sequence length="1149" mass="134101">MRTFGTILFWIITTLVSTASSLLMTNVYNFPMWMSPFIFIIVFLFISLIYFSIRGVVSWLGKPKSAKKTPEKAEISNSGLNAVYKNVITYIRDNQIAGGKKHFINLPWVIYFGQNHDGSEETLHLHTHFTIGDCDDQSLQRNRAHILDYMVLWSVDPELLDKGCSKTLDKQWCDFFRKAKKIKKNSGTIQQIIVELPARLLYKGDKKEVTNYARMLRDRIDQIANFTGFRQQVVFILSNAQDLQGFKEFSELLSDPLKNQAFGYMVSYPITQSASIEPMEYLVDRTHEIIDILSFQQNIEVDVLKFPLELQALYENYHLFTSTFFASSVYSESPLLRGLYLTGRNEQETIFTYDLIDKIFVNLIKPQQPLKSAVLKKRRQYWYKLGIWYFIASCFAAYFIYMYVQTIRELTTLVKMLPRKPVYSQQLERNLVQFSAYHKTMLGLEEFREKWTIRTLPFKGGLDKLYDFYSNNFVLQFNKYAINILDARINRLLQRVNLLTQVQKAYIVENLVSRVNILDARMSDVSREDMADLLKPEIRYLGYSALPQRLLRSFGSLYKDYVAWNKDIKKIRLQRGKLLQWLEDSKLLNSDLHWLIEWGNTQEEIQDYTLNDYWPGSIRAFTPIIRPGYTEPGARAILELVNAIQTATPVYIDISKQKYQFDVWYSENRINTWTDFALQFNKGFDTLSYQYEWDKTFTNMMTDQGPYNALMLDISAQFQTPMAITIPRWIELAKRFATVISSEDHDKVSESKLTEQLNDMINTLAKKPSDFKADKTSHTPAEKLLFKNQVSAVKTYITYHGLLQKLYEKPYFRSQDAYIAAKNLFDSQSGTDSNVSKIMQAYQALINMKRILDHYDTLDDANAFWNIMRGPLDYYITYTNRYASCYIQQQWIEQVYLKSISLVPGEELNAFLFDKEGAIWQFNKKYMSSFVHQVGNNFIPKFVLNHKIPIKNVYFSILNLGNRLNYESNMVTLEKNKIENSLPINLSIKSRPTGVNKDAKLLPYRTLLTINCANEVVTLENYNYPSDVTIKNLKFDTCGETSIEIFFPATTLKVDYPGKLGFFRFMDEFDQGGKYFPASYFPDNEKFLKQNNVKTIHLIYAFIGVDGLMKNVKEYFAVLKADEMRKSQLNKKIGVPRVITQCWEHDDNG</sequence>
<evidence type="ECO:0000259" key="2">
    <source>
        <dbReference type="Pfam" id="PF14331"/>
    </source>
</evidence>
<keyword evidence="4" id="KW-1185">Reference proteome</keyword>
<evidence type="ECO:0000256" key="1">
    <source>
        <dbReference type="SAM" id="Phobius"/>
    </source>
</evidence>
<feature type="transmembrane region" description="Helical" evidence="1">
    <location>
        <begin position="37"/>
        <end position="60"/>
    </location>
</feature>
<reference evidence="3 4" key="1">
    <citation type="submission" date="2015-11" db="EMBL/GenBank/DDBJ databases">
        <title>Genomic analysis of 38 Legionella species identifies large and diverse effector repertoires.</title>
        <authorList>
            <person name="Burstein D."/>
            <person name="Amaro F."/>
            <person name="Zusman T."/>
            <person name="Lifshitz Z."/>
            <person name="Cohen O."/>
            <person name="Gilbert J.A."/>
            <person name="Pupko T."/>
            <person name="Shuman H.A."/>
            <person name="Segal G."/>
        </authorList>
    </citation>
    <scope>NUCLEOTIDE SEQUENCE [LARGE SCALE GENOMIC DNA]</scope>
    <source>
        <strain evidence="3 4">Mt.St.Helens-9</strain>
    </source>
</reference>
<dbReference type="InterPro" id="IPR025743">
    <property type="entry name" value="TssM1_N"/>
</dbReference>